<evidence type="ECO:0000313" key="2">
    <source>
        <dbReference type="EMBL" id="AWX63417.1"/>
    </source>
</evidence>
<feature type="compositionally biased region" description="Polar residues" evidence="1">
    <location>
        <begin position="89"/>
        <end position="103"/>
    </location>
</feature>
<protein>
    <submittedName>
        <fullName evidence="2">ORF3</fullName>
    </submittedName>
</protein>
<reference evidence="2" key="1">
    <citation type="submission" date="2018-01" db="EMBL/GenBank/DDBJ databases">
        <title>Identifying anelloviruses associated with Antarctic fur seals.</title>
        <authorList>
            <person name="Crane A."/>
            <person name="Goebel M."/>
            <person name="Kraberger S."/>
            <person name="Stone A."/>
            <person name="Varsani A."/>
        </authorList>
    </citation>
    <scope>NUCLEOTIDE SEQUENCE</scope>
    <source>
        <strain evidence="2">AVS26_197</strain>
    </source>
</reference>
<feature type="region of interest" description="Disordered" evidence="1">
    <location>
        <begin position="76"/>
        <end position="103"/>
    </location>
</feature>
<evidence type="ECO:0000256" key="1">
    <source>
        <dbReference type="SAM" id="MobiDB-lite"/>
    </source>
</evidence>
<proteinExistence type="predicted"/>
<accession>A0A2Z4N3E1</accession>
<feature type="compositionally biased region" description="Polar residues" evidence="1">
    <location>
        <begin position="180"/>
        <end position="199"/>
    </location>
</feature>
<feature type="compositionally biased region" description="Polar residues" evidence="1">
    <location>
        <begin position="141"/>
        <end position="153"/>
    </location>
</feature>
<name>A0A2Z4N3E1_9VIRU</name>
<sequence>MGLKKMTLIGDQCYLLNLTNVLSGPLSFLFINLNLRSLEILNTDNYQVKPENKSYHQHLLPLGLSEKYRLVPYQKKKKTPLSPKDLETQETSSGETLTSQGSSNRALLRELVQLVEQHSRCNWREGGYCPDAGSDSEDATFTETTSDGESSISLIDYPREGGDTPPFNPPSSLDEGEFTSPFSPRDFSTQMGVDSLKFQ</sequence>
<organism evidence="2">
    <name type="scientific">Torque teno Arctocephalus gazella virus 2</name>
    <dbReference type="NCBI Taxonomy" id="2249933"/>
    <lineage>
        <taxon>Viruses</taxon>
        <taxon>Monodnaviria</taxon>
        <taxon>Shotokuvirae</taxon>
        <taxon>Commensaviricota</taxon>
        <taxon>Cardeaviricetes</taxon>
        <taxon>Sanitavirales</taxon>
        <taxon>Anelloviridae</taxon>
        <taxon>Sigmatorquevirus</taxon>
        <taxon>Sigmatorquevirus otari3</taxon>
    </lineage>
</organism>
<feature type="region of interest" description="Disordered" evidence="1">
    <location>
        <begin position="125"/>
        <end position="199"/>
    </location>
</feature>
<dbReference type="EMBL" id="MG837573">
    <property type="protein sequence ID" value="AWX63417.1"/>
    <property type="molecule type" value="Genomic_DNA"/>
</dbReference>